<evidence type="ECO:0000256" key="2">
    <source>
        <dbReference type="ARBA" id="ARBA00022803"/>
    </source>
</evidence>
<evidence type="ECO:0000313" key="4">
    <source>
        <dbReference type="EMBL" id="EFJ35372.1"/>
    </source>
</evidence>
<dbReference type="InterPro" id="IPR051730">
    <property type="entry name" value="NASP-like"/>
</dbReference>
<dbReference type="OMA" id="CKSIKAN"/>
<dbReference type="EMBL" id="GL377652">
    <property type="protein sequence ID" value="EFJ10632.1"/>
    <property type="molecule type" value="Genomic_DNA"/>
</dbReference>
<dbReference type="STRING" id="88036.D8QX95"/>
<dbReference type="EMBL" id="GL377568">
    <property type="protein sequence ID" value="EFJ35372.1"/>
    <property type="molecule type" value="Genomic_DNA"/>
</dbReference>
<dbReference type="Proteomes" id="UP000001514">
    <property type="component" value="Unassembled WGS sequence"/>
</dbReference>
<dbReference type="HOGENOM" id="CLU_2712309_0_0_1"/>
<dbReference type="Gene3D" id="1.25.40.10">
    <property type="entry name" value="Tetratricopeptide repeat domain"/>
    <property type="match status" value="1"/>
</dbReference>
<dbReference type="Gramene" id="EFJ35372">
    <property type="protein sequence ID" value="EFJ35372"/>
    <property type="gene ID" value="SELMODRAFT_9052"/>
</dbReference>
<dbReference type="OrthoDB" id="5587616at2759"/>
<evidence type="ECO:0000313" key="3">
    <source>
        <dbReference type="EMBL" id="EFJ10632.1"/>
    </source>
</evidence>
<dbReference type="PANTHER" id="PTHR15081">
    <property type="entry name" value="NUCLEAR AUTOANTIGENIC SPERM PROTEIN NASP -RELATED"/>
    <property type="match status" value="1"/>
</dbReference>
<dbReference type="KEGG" id="smo:SELMODRAFT_9055"/>
<dbReference type="KEGG" id="smo:SELMODRAFT_9052"/>
<keyword evidence="2" id="KW-0802">TPR repeat</keyword>
<dbReference type="InParanoid" id="D8QX95"/>
<evidence type="ECO:0000313" key="5">
    <source>
        <dbReference type="Proteomes" id="UP000001514"/>
    </source>
</evidence>
<gene>
    <name evidence="4" type="ORF">SELMODRAFT_9052</name>
    <name evidence="3" type="ORF">SELMODRAFT_9055</name>
</gene>
<keyword evidence="1" id="KW-0677">Repeat</keyword>
<accession>D8QX95</accession>
<dbReference type="eggNOG" id="KOG4563">
    <property type="taxonomic scope" value="Eukaryota"/>
</dbReference>
<protein>
    <recommendedName>
        <fullName evidence="6">MalT-like TPR region domain-containing protein</fullName>
    </recommendedName>
</protein>
<evidence type="ECO:0000256" key="1">
    <source>
        <dbReference type="ARBA" id="ARBA00022737"/>
    </source>
</evidence>
<organism evidence="5">
    <name type="scientific">Selaginella moellendorffii</name>
    <name type="common">Spikemoss</name>
    <dbReference type="NCBI Taxonomy" id="88036"/>
    <lineage>
        <taxon>Eukaryota</taxon>
        <taxon>Viridiplantae</taxon>
        <taxon>Streptophyta</taxon>
        <taxon>Embryophyta</taxon>
        <taxon>Tracheophyta</taxon>
        <taxon>Lycopodiopsida</taxon>
        <taxon>Selaginellales</taxon>
        <taxon>Selaginellaceae</taxon>
        <taxon>Selaginella</taxon>
    </lineage>
</organism>
<dbReference type="SUPFAM" id="SSF48452">
    <property type="entry name" value="TPR-like"/>
    <property type="match status" value="1"/>
</dbReference>
<evidence type="ECO:0008006" key="6">
    <source>
        <dbReference type="Google" id="ProtNLM"/>
    </source>
</evidence>
<dbReference type="PANTHER" id="PTHR15081:SF1">
    <property type="entry name" value="NUCLEAR AUTOANTIGENIC SPERM PROTEIN"/>
    <property type="match status" value="1"/>
</dbReference>
<dbReference type="Gramene" id="EFJ10632">
    <property type="protein sequence ID" value="EFJ10632"/>
    <property type="gene ID" value="SELMODRAFT_9055"/>
</dbReference>
<feature type="non-terminal residue" evidence="4">
    <location>
        <position position="1"/>
    </location>
</feature>
<sequence>EEEEQEATVENAAKLFESGCNALKAGDLESASNDLCKALEMRVMLHGELAPECASAYYKYGSCLLYKVQAERD</sequence>
<keyword evidence="5" id="KW-1185">Reference proteome</keyword>
<name>D8QX95_SELML</name>
<proteinExistence type="predicted"/>
<feature type="non-terminal residue" evidence="4">
    <location>
        <position position="73"/>
    </location>
</feature>
<dbReference type="InterPro" id="IPR011990">
    <property type="entry name" value="TPR-like_helical_dom_sf"/>
</dbReference>
<reference evidence="4 5" key="1">
    <citation type="journal article" date="2011" name="Science">
        <title>The Selaginella genome identifies genetic changes associated with the evolution of vascular plants.</title>
        <authorList>
            <person name="Banks J.A."/>
            <person name="Nishiyama T."/>
            <person name="Hasebe M."/>
            <person name="Bowman J.L."/>
            <person name="Gribskov M."/>
            <person name="dePamphilis C."/>
            <person name="Albert V.A."/>
            <person name="Aono N."/>
            <person name="Aoyama T."/>
            <person name="Ambrose B.A."/>
            <person name="Ashton N.W."/>
            <person name="Axtell M.J."/>
            <person name="Barker E."/>
            <person name="Barker M.S."/>
            <person name="Bennetzen J.L."/>
            <person name="Bonawitz N.D."/>
            <person name="Chapple C."/>
            <person name="Cheng C."/>
            <person name="Correa L.G."/>
            <person name="Dacre M."/>
            <person name="DeBarry J."/>
            <person name="Dreyer I."/>
            <person name="Elias M."/>
            <person name="Engstrom E.M."/>
            <person name="Estelle M."/>
            <person name="Feng L."/>
            <person name="Finet C."/>
            <person name="Floyd S.K."/>
            <person name="Frommer W.B."/>
            <person name="Fujita T."/>
            <person name="Gramzow L."/>
            <person name="Gutensohn M."/>
            <person name="Harholt J."/>
            <person name="Hattori M."/>
            <person name="Heyl A."/>
            <person name="Hirai T."/>
            <person name="Hiwatashi Y."/>
            <person name="Ishikawa M."/>
            <person name="Iwata M."/>
            <person name="Karol K.G."/>
            <person name="Koehler B."/>
            <person name="Kolukisaoglu U."/>
            <person name="Kubo M."/>
            <person name="Kurata T."/>
            <person name="Lalonde S."/>
            <person name="Li K."/>
            <person name="Li Y."/>
            <person name="Litt A."/>
            <person name="Lyons E."/>
            <person name="Manning G."/>
            <person name="Maruyama T."/>
            <person name="Michael T.P."/>
            <person name="Mikami K."/>
            <person name="Miyazaki S."/>
            <person name="Morinaga S."/>
            <person name="Murata T."/>
            <person name="Mueller-Roeber B."/>
            <person name="Nelson D.R."/>
            <person name="Obara M."/>
            <person name="Oguri Y."/>
            <person name="Olmstead R.G."/>
            <person name="Onodera N."/>
            <person name="Petersen B.L."/>
            <person name="Pils B."/>
            <person name="Prigge M."/>
            <person name="Rensing S.A."/>
            <person name="Riano-Pachon D.M."/>
            <person name="Roberts A.W."/>
            <person name="Sato Y."/>
            <person name="Scheller H.V."/>
            <person name="Schulz B."/>
            <person name="Schulz C."/>
            <person name="Shakirov E.V."/>
            <person name="Shibagaki N."/>
            <person name="Shinohara N."/>
            <person name="Shippen D.E."/>
            <person name="Soerensen I."/>
            <person name="Sotooka R."/>
            <person name="Sugimoto N."/>
            <person name="Sugita M."/>
            <person name="Sumikawa N."/>
            <person name="Tanurdzic M."/>
            <person name="Theissen G."/>
            <person name="Ulvskov P."/>
            <person name="Wakazuki S."/>
            <person name="Weng J.K."/>
            <person name="Willats W.W."/>
            <person name="Wipf D."/>
            <person name="Wolf P.G."/>
            <person name="Yang L."/>
            <person name="Zimmer A.D."/>
            <person name="Zhu Q."/>
            <person name="Mitros T."/>
            <person name="Hellsten U."/>
            <person name="Loque D."/>
            <person name="Otillar R."/>
            <person name="Salamov A."/>
            <person name="Schmutz J."/>
            <person name="Shapiro H."/>
            <person name="Lindquist E."/>
            <person name="Lucas S."/>
            <person name="Rokhsar D."/>
            <person name="Grigoriev I.V."/>
        </authorList>
    </citation>
    <scope>NUCLEOTIDE SEQUENCE [LARGE SCALE GENOMIC DNA]</scope>
</reference>
<dbReference type="AlphaFoldDB" id="D8QX95"/>